<dbReference type="AlphaFoldDB" id="A0A2Z5UVI1"/>
<dbReference type="Pfam" id="PF13116">
    <property type="entry name" value="YhdP"/>
    <property type="match status" value="2"/>
</dbReference>
<evidence type="ECO:0000313" key="2">
    <source>
        <dbReference type="EMBL" id="BBB15031.1"/>
    </source>
</evidence>
<dbReference type="EMBL" id="AP018005">
    <property type="protein sequence ID" value="BBB15031.1"/>
    <property type="molecule type" value="Genomic_DNA"/>
</dbReference>
<feature type="domain" description="YhdP central" evidence="1">
    <location>
        <begin position="677"/>
        <end position="998"/>
    </location>
</feature>
<name>A0A2Z5UVI1_9COXI</name>
<gene>
    <name evidence="2" type="ORF">RVIR1_05260</name>
</gene>
<dbReference type="PANTHER" id="PTHR38690">
    <property type="entry name" value="PROTEASE-RELATED"/>
    <property type="match status" value="1"/>
</dbReference>
<evidence type="ECO:0000259" key="1">
    <source>
        <dbReference type="Pfam" id="PF13116"/>
    </source>
</evidence>
<reference evidence="2 3" key="1">
    <citation type="submission" date="2017-03" db="EMBL/GenBank/DDBJ databases">
        <title>The genome sequence of Candidatus Rickettsiella viridis.</title>
        <authorList>
            <person name="Nikoh N."/>
            <person name="Tsuchida T."/>
            <person name="Yamaguchi K."/>
            <person name="Maeda T."/>
            <person name="Shigenobu S."/>
            <person name="Fukatsu T."/>
        </authorList>
    </citation>
    <scope>NUCLEOTIDE SEQUENCE [LARGE SCALE GENOMIC DNA]</scope>
    <source>
        <strain evidence="2 3">Ap-RA04</strain>
    </source>
</reference>
<accession>A0A2Z5UVI1</accession>
<dbReference type="Proteomes" id="UP000282483">
    <property type="component" value="Chromosome"/>
</dbReference>
<dbReference type="InterPro" id="IPR011836">
    <property type="entry name" value="YhdP"/>
</dbReference>
<dbReference type="OrthoDB" id="9762238at2"/>
<dbReference type="InterPro" id="IPR025263">
    <property type="entry name" value="YhdP_central"/>
</dbReference>
<protein>
    <submittedName>
        <fullName evidence="2">Membrane protein-like protein</fullName>
    </submittedName>
</protein>
<dbReference type="KEGG" id="rvi:RVIR1_05260"/>
<dbReference type="PANTHER" id="PTHR38690:SF1">
    <property type="entry name" value="PROTEASE"/>
    <property type="match status" value="1"/>
</dbReference>
<feature type="domain" description="YhdP central" evidence="1">
    <location>
        <begin position="317"/>
        <end position="667"/>
    </location>
</feature>
<dbReference type="RefSeq" id="WP_126322525.1">
    <property type="nucleotide sequence ID" value="NZ_AP018005.1"/>
</dbReference>
<proteinExistence type="predicted"/>
<organism evidence="2 3">
    <name type="scientific">Candidatus Rickettsiella viridis</name>
    <dbReference type="NCBI Taxonomy" id="676208"/>
    <lineage>
        <taxon>Bacteria</taxon>
        <taxon>Pseudomonadati</taxon>
        <taxon>Pseudomonadota</taxon>
        <taxon>Gammaproteobacteria</taxon>
        <taxon>Legionellales</taxon>
        <taxon>Coxiellaceae</taxon>
        <taxon>Rickettsiella</taxon>
    </lineage>
</organism>
<sequence>MKHLFFSLSRFAVVFLSSSLVFFALLVVTGRLLTPFLNHQTQAIEQFTADLLHKPVQVKQFSVIWRGLLPILQGEDVIIWNDSRTQPLLQVKQLDVGINLVKTLLTGSIKLGEVRGLGAELAIHQTKDNQFIVNGFNTALAQPEKDQPNSINALLGWLLEPQLSLQNIKLSYYPVSGEKWPEMQLSAAIENKNNHHYLSAQLQFIGTAQPENLTLIADMTGSVEPSLNNLKGQFYLEGHSVLLDRWIALVTKKYTLQQGVANFKLWSDWQQAHFTKIQALVAHTENSVIQIAKEPPLTLMPFSANIEWQSASDNSWAVNAIVRNFGFLAWKKIPGVKGLNAYAHVTPNSGNFTAHSRNLDVDFKKLFKAPIHLDDLYSELNWQRKTDATLIKVTKFSAVNADASANGQMGLLIPANNATPIINLLAHVKTKRPSQIGSYLLLPFVGHELVQWLDSAIIKGKGDGSVILQGSLSEFPFDKNDGTFLIDTQIHNAELHYESDWPNLQNINGELVFSGRQMQMVVDSAEIFGVDLKDIRANIPLIKTHVQAMLHIATDTINTQLEKGLDFLQATPLAKELGGLSSLELTGPLKLALQLTVPLESGKEKLKVAGTGITQNAKANIPSHNIQIDDLKGQFSVSETSVQAQNLMGVLWNKPINIGIRSVPKTQLVINYDGIDTVLSPEGQGWRFSVNNKLAKGSILIPNNKEQAIEANFDSLVLNSESSAQSEWSFKQIPAINLIAKDVRYNKMDFGKVQLKLRPVLAGIAIRGLQAGNASYHLIANGVWHRQENKKTEFIGQLDSPDLSSFLRSWGLPASLTAEQAHIRFNLQWSGAPYEINLAKLQGSFSFNAANGQIVDIGSSAEAKLGFGRLLTFLSLQSLGKRLQLDFSDLQAKGFDFTSMQGHFNLRAGNAITRDLTIEGPVAAISIMGRVGLQAKDYDLRIKVLPHFTSSLPVIVGLAGGPIAGAITWVANAVLGSTVQKIAETSYHITGSWAKPNIQKNT</sequence>
<evidence type="ECO:0000313" key="3">
    <source>
        <dbReference type="Proteomes" id="UP000282483"/>
    </source>
</evidence>
<keyword evidence="3" id="KW-1185">Reference proteome</keyword>